<evidence type="ECO:0000313" key="1">
    <source>
        <dbReference type="EMBL" id="KAK7406072.1"/>
    </source>
</evidence>
<proteinExistence type="predicted"/>
<dbReference type="EMBL" id="JAYMYS010000002">
    <property type="protein sequence ID" value="KAK7406072.1"/>
    <property type="molecule type" value="Genomic_DNA"/>
</dbReference>
<reference evidence="1 2" key="1">
    <citation type="submission" date="2024-01" db="EMBL/GenBank/DDBJ databases">
        <title>The genomes of 5 underutilized Papilionoideae crops provide insights into root nodulation and disease resistanc.</title>
        <authorList>
            <person name="Jiang F."/>
        </authorList>
    </citation>
    <scope>NUCLEOTIDE SEQUENCE [LARGE SCALE GENOMIC DNA]</scope>
    <source>
        <strain evidence="1">DUOXIRENSHENG_FW03</strain>
        <tissue evidence="1">Leaves</tissue>
    </source>
</reference>
<accession>A0AAN9XRW9</accession>
<evidence type="ECO:0000313" key="2">
    <source>
        <dbReference type="Proteomes" id="UP001386955"/>
    </source>
</evidence>
<dbReference type="AlphaFoldDB" id="A0AAN9XRW9"/>
<comment type="caution">
    <text evidence="1">The sequence shown here is derived from an EMBL/GenBank/DDBJ whole genome shotgun (WGS) entry which is preliminary data.</text>
</comment>
<organism evidence="1 2">
    <name type="scientific">Psophocarpus tetragonolobus</name>
    <name type="common">Winged bean</name>
    <name type="synonym">Dolichos tetragonolobus</name>
    <dbReference type="NCBI Taxonomy" id="3891"/>
    <lineage>
        <taxon>Eukaryota</taxon>
        <taxon>Viridiplantae</taxon>
        <taxon>Streptophyta</taxon>
        <taxon>Embryophyta</taxon>
        <taxon>Tracheophyta</taxon>
        <taxon>Spermatophyta</taxon>
        <taxon>Magnoliopsida</taxon>
        <taxon>eudicotyledons</taxon>
        <taxon>Gunneridae</taxon>
        <taxon>Pentapetalae</taxon>
        <taxon>rosids</taxon>
        <taxon>fabids</taxon>
        <taxon>Fabales</taxon>
        <taxon>Fabaceae</taxon>
        <taxon>Papilionoideae</taxon>
        <taxon>50 kb inversion clade</taxon>
        <taxon>NPAAA clade</taxon>
        <taxon>indigoferoid/millettioid clade</taxon>
        <taxon>Phaseoleae</taxon>
        <taxon>Psophocarpus</taxon>
    </lineage>
</organism>
<gene>
    <name evidence="1" type="ORF">VNO78_07689</name>
</gene>
<protein>
    <submittedName>
        <fullName evidence="1">Uncharacterized protein</fullName>
    </submittedName>
</protein>
<name>A0AAN9XRW9_PSOTE</name>
<keyword evidence="2" id="KW-1185">Reference proteome</keyword>
<sequence length="155" mass="17163">MGLTLSKYGRLKVSHGEIAILPRGFCFVKPYSLFSSPHRTHIDPHRISRDPRHACCGPCCARRGPHAVFTAQSLLVALLLLSCLSRHDALVLPRHVIALASRGTSLTLTVSCHRSCSCLSLCRSLTCGQGSTIEVAYQCGKEIWESYRMRNKQLD</sequence>
<dbReference type="Proteomes" id="UP001386955">
    <property type="component" value="Unassembled WGS sequence"/>
</dbReference>